<comment type="similarity">
    <text evidence="1">Belongs to the universal ribosomal protein uL5 family.</text>
</comment>
<dbReference type="GO" id="GO:0003735">
    <property type="term" value="F:structural constituent of ribosome"/>
    <property type="evidence" value="ECO:0007669"/>
    <property type="project" value="InterPro"/>
</dbReference>
<dbReference type="InterPro" id="IPR031310">
    <property type="entry name" value="Ribosomal_uL5_N"/>
</dbReference>
<dbReference type="AlphaFoldDB" id="A0A9Q9DTB9"/>
<dbReference type="InterPro" id="IPR002132">
    <property type="entry name" value="Ribosomal_uL5"/>
</dbReference>
<dbReference type="GO" id="GO:0006412">
    <property type="term" value="P:translation"/>
    <property type="evidence" value="ECO:0007669"/>
    <property type="project" value="InterPro"/>
</dbReference>
<dbReference type="InterPro" id="IPR031309">
    <property type="entry name" value="Ribosomal_uL5_C"/>
</dbReference>
<feature type="region of interest" description="Disordered" evidence="5">
    <location>
        <begin position="48"/>
        <end position="121"/>
    </location>
</feature>
<evidence type="ECO:0000256" key="4">
    <source>
        <dbReference type="ARBA" id="ARBA00040368"/>
    </source>
</evidence>
<evidence type="ECO:0000313" key="9">
    <source>
        <dbReference type="Proteomes" id="UP001056012"/>
    </source>
</evidence>
<dbReference type="OrthoDB" id="539541at2759"/>
<dbReference type="FunFam" id="3.30.1440.10:FF:000001">
    <property type="entry name" value="50S ribosomal protein L5"/>
    <property type="match status" value="1"/>
</dbReference>
<dbReference type="InterPro" id="IPR022803">
    <property type="entry name" value="Ribosomal_uL5_dom_sf"/>
</dbReference>
<name>A0A9Q9DTB9_CURCL</name>
<evidence type="ECO:0000256" key="2">
    <source>
        <dbReference type="ARBA" id="ARBA00022980"/>
    </source>
</evidence>
<accession>A0A9Q9DTB9</accession>
<dbReference type="Proteomes" id="UP001056012">
    <property type="component" value="Chromosome 4"/>
</dbReference>
<dbReference type="GO" id="GO:1990904">
    <property type="term" value="C:ribonucleoprotein complex"/>
    <property type="evidence" value="ECO:0007669"/>
    <property type="project" value="UniProtKB-KW"/>
</dbReference>
<evidence type="ECO:0000256" key="5">
    <source>
        <dbReference type="SAM" id="MobiDB-lite"/>
    </source>
</evidence>
<dbReference type="VEuPathDB" id="FungiDB:yc1106_05896"/>
<keyword evidence="3" id="KW-0687">Ribonucleoprotein</keyword>
<dbReference type="SUPFAM" id="SSF55282">
    <property type="entry name" value="RL5-like"/>
    <property type="match status" value="1"/>
</dbReference>
<protein>
    <recommendedName>
        <fullName evidence="4">Large ribosomal subunit protein uL5m</fullName>
    </recommendedName>
</protein>
<evidence type="ECO:0000256" key="3">
    <source>
        <dbReference type="ARBA" id="ARBA00023274"/>
    </source>
</evidence>
<dbReference type="Pfam" id="PF00281">
    <property type="entry name" value="Ribosomal_L5"/>
    <property type="match status" value="1"/>
</dbReference>
<evidence type="ECO:0000259" key="6">
    <source>
        <dbReference type="Pfam" id="PF00281"/>
    </source>
</evidence>
<feature type="domain" description="Large ribosomal subunit protein uL5 N-terminal" evidence="6">
    <location>
        <begin position="197"/>
        <end position="250"/>
    </location>
</feature>
<feature type="domain" description="Large ribosomal subunit protein uL5 C-terminal" evidence="7">
    <location>
        <begin position="255"/>
        <end position="353"/>
    </location>
</feature>
<evidence type="ECO:0000313" key="8">
    <source>
        <dbReference type="EMBL" id="USP78622.1"/>
    </source>
</evidence>
<dbReference type="Gene3D" id="3.30.1440.10">
    <property type="match status" value="1"/>
</dbReference>
<proteinExistence type="inferred from homology"/>
<reference evidence="8" key="1">
    <citation type="submission" date="2021-12" db="EMBL/GenBank/DDBJ databases">
        <title>Curvularia clavata genome.</title>
        <authorList>
            <person name="Cao Y."/>
        </authorList>
    </citation>
    <scope>NUCLEOTIDE SEQUENCE</scope>
    <source>
        <strain evidence="8">Yc1106</strain>
    </source>
</reference>
<dbReference type="EMBL" id="CP089277">
    <property type="protein sequence ID" value="USP78622.1"/>
    <property type="molecule type" value="Genomic_DNA"/>
</dbReference>
<keyword evidence="2 8" id="KW-0689">Ribosomal protein</keyword>
<evidence type="ECO:0000256" key="1">
    <source>
        <dbReference type="ARBA" id="ARBA00008553"/>
    </source>
</evidence>
<sequence length="359" mass="39704">MAMRDLPLRTAAALASSATTAARPAVRPAVVAAAVPAARRCASSQAVADIEDASSLQVPPPSEELAKSFDPVARSRLRRRGNKQLPPSRYQYRSPKYYRGPLHPHQPPPESDPASRLFQPGPFSLSRLEQTYQSKIASDLLTLTYQHYPPGYRAPKTEQRLREWTGDSPYFKNRPLRPPRGKGEVLRLLQEPRTFRNIPKITKVVVHSMVPEAQENSGNLHVAGMVLQAISNVRAVSHKAKHNVVGWGLRKGRYVAVTSTMEREDADNFLAKLIDVVLPRIKEWKGVPGSSGDGHGNMSFGLTPDQVALFPEIEVNYDAYPPKMIPGCHITIQTDATSNKDARLLLQAIGIPFYGKLND</sequence>
<dbReference type="GO" id="GO:0005840">
    <property type="term" value="C:ribosome"/>
    <property type="evidence" value="ECO:0007669"/>
    <property type="project" value="UniProtKB-KW"/>
</dbReference>
<dbReference type="PANTHER" id="PTHR11994">
    <property type="entry name" value="60S RIBOSOMAL PROTEIN L11-RELATED"/>
    <property type="match status" value="1"/>
</dbReference>
<dbReference type="Pfam" id="PF00673">
    <property type="entry name" value="Ribosomal_L5_C"/>
    <property type="match status" value="1"/>
</dbReference>
<gene>
    <name evidence="8" type="ORF">yc1106_05896</name>
</gene>
<evidence type="ECO:0000259" key="7">
    <source>
        <dbReference type="Pfam" id="PF00673"/>
    </source>
</evidence>
<organism evidence="8 9">
    <name type="scientific">Curvularia clavata</name>
    <dbReference type="NCBI Taxonomy" id="95742"/>
    <lineage>
        <taxon>Eukaryota</taxon>
        <taxon>Fungi</taxon>
        <taxon>Dikarya</taxon>
        <taxon>Ascomycota</taxon>
        <taxon>Pezizomycotina</taxon>
        <taxon>Dothideomycetes</taxon>
        <taxon>Pleosporomycetidae</taxon>
        <taxon>Pleosporales</taxon>
        <taxon>Pleosporineae</taxon>
        <taxon>Pleosporaceae</taxon>
        <taxon>Curvularia</taxon>
    </lineage>
</organism>
<keyword evidence="9" id="KW-1185">Reference proteome</keyword>